<dbReference type="SUPFAM" id="SSF53720">
    <property type="entry name" value="ALDH-like"/>
    <property type="match status" value="1"/>
</dbReference>
<dbReference type="Pfam" id="PF00171">
    <property type="entry name" value="Aldedh"/>
    <property type="match status" value="1"/>
</dbReference>
<dbReference type="InterPro" id="IPR016163">
    <property type="entry name" value="Ald_DH_C"/>
</dbReference>
<dbReference type="CDD" id="cd07136">
    <property type="entry name" value="ALDH_YwdH-P39616"/>
    <property type="match status" value="1"/>
</dbReference>
<dbReference type="Gene3D" id="3.40.605.10">
    <property type="entry name" value="Aldehyde Dehydrogenase, Chain A, domain 1"/>
    <property type="match status" value="1"/>
</dbReference>
<evidence type="ECO:0000256" key="5">
    <source>
        <dbReference type="PIRSR" id="PIRSR036492-1"/>
    </source>
</evidence>
<dbReference type="PROSITE" id="PS00687">
    <property type="entry name" value="ALDEHYDE_DEHYDR_GLU"/>
    <property type="match status" value="1"/>
</dbReference>
<evidence type="ECO:0000256" key="1">
    <source>
        <dbReference type="ARBA" id="ARBA00009986"/>
    </source>
</evidence>
<comment type="similarity">
    <text evidence="1 4 7">Belongs to the aldehyde dehydrogenase family.</text>
</comment>
<evidence type="ECO:0000256" key="2">
    <source>
        <dbReference type="ARBA" id="ARBA00023002"/>
    </source>
</evidence>
<sequence length="445" mass="50894">MPNKISVKKRIQILKNLLVEIEKNEQNITYALYSDFNKSEAEVFLTEIFFVKSELKKTIKKLPFWLKPKREVSSLLNFPSSDFIYKQPYGKVLIIAPWNYPFQLSFCPMIAAFAAGNSIVLKPSEWVPNTNSVILKIIEKVFEKKYVSVELGGVEKATELLSKRWDYIFFTGSVAVGKIVHQAASKHLTPVTLELGGKNPCIVDETAQIELSAKRIVWGKFINAGQTCIAPDYVLVHEKVKEKFIEALIKYIKLFYGDKVIDSLDYPRIISENHTNRLVKLLEHQQIVFGGEFSIHQKFLEPTIVLEPSFDSPLMHEEIFGPILPIIGYTLYRDLETIISRYEKPLALYYFTTNKTNYSKVIKDFSFGGGVINDTLVHFANSRLPFGGVGQSGLGAYHGVYSIDTFTHKKSVVRRSLRLDVSLRYPPFVLKLKKVRKILNFLSKF</sequence>
<dbReference type="InterPro" id="IPR012394">
    <property type="entry name" value="Aldehyde_DH_NAD(P)"/>
</dbReference>
<feature type="active site" evidence="5">
    <location>
        <position position="228"/>
    </location>
</feature>
<comment type="caution">
    <text evidence="9">The sequence shown here is derived from an EMBL/GenBank/DDBJ whole genome shotgun (WGS) entry which is preliminary data.</text>
</comment>
<dbReference type="AlphaFoldDB" id="A0A2S4N5W3"/>
<feature type="active site" evidence="5 6">
    <location>
        <position position="194"/>
    </location>
</feature>
<protein>
    <recommendedName>
        <fullName evidence="4">Aldehyde dehydrogenase</fullName>
    </recommendedName>
</protein>
<evidence type="ECO:0000259" key="8">
    <source>
        <dbReference type="Pfam" id="PF00171"/>
    </source>
</evidence>
<dbReference type="OrthoDB" id="9762913at2"/>
<dbReference type="RefSeq" id="WP_103726704.1">
    <property type="nucleotide sequence ID" value="NZ_PQNY01000014.1"/>
</dbReference>
<evidence type="ECO:0000313" key="9">
    <source>
        <dbReference type="EMBL" id="POS01070.1"/>
    </source>
</evidence>
<organism evidence="9 10">
    <name type="scientific">Flavobacterium croceum DSM 17960</name>
    <dbReference type="NCBI Taxonomy" id="1121886"/>
    <lineage>
        <taxon>Bacteria</taxon>
        <taxon>Pseudomonadati</taxon>
        <taxon>Bacteroidota</taxon>
        <taxon>Flavobacteriia</taxon>
        <taxon>Flavobacteriales</taxon>
        <taxon>Flavobacteriaceae</taxon>
        <taxon>Flavobacterium</taxon>
    </lineage>
</organism>
<name>A0A2S4N5W3_9FLAO</name>
<dbReference type="InterPro" id="IPR016160">
    <property type="entry name" value="Ald_DH_CS_CYS"/>
</dbReference>
<dbReference type="GO" id="GO:0005737">
    <property type="term" value="C:cytoplasm"/>
    <property type="evidence" value="ECO:0007669"/>
    <property type="project" value="TreeGrafter"/>
</dbReference>
<dbReference type="GO" id="GO:0004029">
    <property type="term" value="F:aldehyde dehydrogenase (NAD+) activity"/>
    <property type="evidence" value="ECO:0007669"/>
    <property type="project" value="TreeGrafter"/>
</dbReference>
<evidence type="ECO:0000256" key="4">
    <source>
        <dbReference type="PIRNR" id="PIRNR036492"/>
    </source>
</evidence>
<dbReference type="PANTHER" id="PTHR43570">
    <property type="entry name" value="ALDEHYDE DEHYDROGENASE"/>
    <property type="match status" value="1"/>
</dbReference>
<evidence type="ECO:0000313" key="10">
    <source>
        <dbReference type="Proteomes" id="UP000237056"/>
    </source>
</evidence>
<dbReference type="InterPro" id="IPR016161">
    <property type="entry name" value="Ald_DH/histidinol_DH"/>
</dbReference>
<dbReference type="FunFam" id="3.40.309.10:FF:000003">
    <property type="entry name" value="Aldehyde dehydrogenase"/>
    <property type="match status" value="1"/>
</dbReference>
<keyword evidence="2 4" id="KW-0560">Oxidoreductase</keyword>
<dbReference type="Gene3D" id="3.40.309.10">
    <property type="entry name" value="Aldehyde Dehydrogenase, Chain A, domain 2"/>
    <property type="match status" value="1"/>
</dbReference>
<reference evidence="9 10" key="1">
    <citation type="submission" date="2018-01" db="EMBL/GenBank/DDBJ databases">
        <title>Genomic Encyclopedia of Type Strains, Phase I: the one thousand microbial genomes (KMG-I) project.</title>
        <authorList>
            <person name="Goeker M."/>
        </authorList>
    </citation>
    <scope>NUCLEOTIDE SEQUENCE [LARGE SCALE GENOMIC DNA]</scope>
    <source>
        <strain evidence="9 10">DSM 17960</strain>
    </source>
</reference>
<accession>A0A2S4N5W3</accession>
<keyword evidence="3" id="KW-0520">NAD</keyword>
<evidence type="ECO:0000256" key="7">
    <source>
        <dbReference type="RuleBase" id="RU003345"/>
    </source>
</evidence>
<keyword evidence="10" id="KW-1185">Reference proteome</keyword>
<dbReference type="InterPro" id="IPR029510">
    <property type="entry name" value="Ald_DH_CS_GLU"/>
</dbReference>
<dbReference type="InterPro" id="IPR016162">
    <property type="entry name" value="Ald_DH_N"/>
</dbReference>
<dbReference type="FunFam" id="3.40.605.10:FF:000004">
    <property type="entry name" value="Aldehyde dehydrogenase"/>
    <property type="match status" value="1"/>
</dbReference>
<gene>
    <name evidence="9" type="ORF">Q361_11416</name>
</gene>
<dbReference type="Proteomes" id="UP000237056">
    <property type="component" value="Unassembled WGS sequence"/>
</dbReference>
<dbReference type="PANTHER" id="PTHR43570:SF16">
    <property type="entry name" value="ALDEHYDE DEHYDROGENASE TYPE III, ISOFORM Q"/>
    <property type="match status" value="1"/>
</dbReference>
<evidence type="ECO:0000256" key="3">
    <source>
        <dbReference type="ARBA" id="ARBA00023027"/>
    </source>
</evidence>
<dbReference type="EMBL" id="PQNY01000014">
    <property type="protein sequence ID" value="POS01070.1"/>
    <property type="molecule type" value="Genomic_DNA"/>
</dbReference>
<dbReference type="InterPro" id="IPR015590">
    <property type="entry name" value="Aldehyde_DH_dom"/>
</dbReference>
<feature type="domain" description="Aldehyde dehydrogenase" evidence="8">
    <location>
        <begin position="4"/>
        <end position="412"/>
    </location>
</feature>
<proteinExistence type="inferred from homology"/>
<dbReference type="GO" id="GO:0006081">
    <property type="term" value="P:aldehyde metabolic process"/>
    <property type="evidence" value="ECO:0007669"/>
    <property type="project" value="InterPro"/>
</dbReference>
<dbReference type="PROSITE" id="PS00070">
    <property type="entry name" value="ALDEHYDE_DEHYDR_CYS"/>
    <property type="match status" value="1"/>
</dbReference>
<dbReference type="PIRSF" id="PIRSF036492">
    <property type="entry name" value="ALDH"/>
    <property type="match status" value="1"/>
</dbReference>
<evidence type="ECO:0000256" key="6">
    <source>
        <dbReference type="PROSITE-ProRule" id="PRU10007"/>
    </source>
</evidence>